<name>A0A1Q9JGX3_9FIRM</name>
<dbReference type="NCBIfam" id="NF000642">
    <property type="entry name" value="PRK00024.1"/>
    <property type="match status" value="1"/>
</dbReference>
<organism evidence="9 10">
    <name type="scientific">Hornefia porci</name>
    <dbReference type="NCBI Taxonomy" id="2652292"/>
    <lineage>
        <taxon>Bacteria</taxon>
        <taxon>Bacillati</taxon>
        <taxon>Bacillota</taxon>
        <taxon>Clostridia</taxon>
        <taxon>Peptostreptococcales</taxon>
        <taxon>Anaerovoracaceae</taxon>
        <taxon>Hornefia</taxon>
    </lineage>
</organism>
<evidence type="ECO:0000313" key="10">
    <source>
        <dbReference type="Proteomes" id="UP000187404"/>
    </source>
</evidence>
<proteinExistence type="inferred from homology"/>
<reference evidence="9 10" key="1">
    <citation type="journal article" date="2016" name="Appl. Environ. Microbiol.">
        <title>Function and Phylogeny of Bacterial Butyryl Coenzyme A:Acetate Transferases and Their Diversity in the Proximal Colon of Swine.</title>
        <authorList>
            <person name="Trachsel J."/>
            <person name="Bayles D.O."/>
            <person name="Looft T."/>
            <person name="Levine U.Y."/>
            <person name="Allen H.K."/>
        </authorList>
    </citation>
    <scope>NUCLEOTIDE SEQUENCE [LARGE SCALE GENOMIC DNA]</scope>
    <source>
        <strain evidence="9 10">68-3-10</strain>
    </source>
</reference>
<evidence type="ECO:0000259" key="8">
    <source>
        <dbReference type="PROSITE" id="PS50249"/>
    </source>
</evidence>
<dbReference type="InterPro" id="IPR020891">
    <property type="entry name" value="UPF0758_CS"/>
</dbReference>
<dbReference type="InterPro" id="IPR025657">
    <property type="entry name" value="RadC_JAB"/>
</dbReference>
<evidence type="ECO:0000256" key="7">
    <source>
        <dbReference type="RuleBase" id="RU003797"/>
    </source>
</evidence>
<dbReference type="InterPro" id="IPR001405">
    <property type="entry name" value="UPF0758"/>
</dbReference>
<keyword evidence="10" id="KW-1185">Reference proteome</keyword>
<evidence type="ECO:0000256" key="4">
    <source>
        <dbReference type="ARBA" id="ARBA00022801"/>
    </source>
</evidence>
<dbReference type="GO" id="GO:0006508">
    <property type="term" value="P:proteolysis"/>
    <property type="evidence" value="ECO:0007669"/>
    <property type="project" value="UniProtKB-KW"/>
</dbReference>
<comment type="similarity">
    <text evidence="1 7">Belongs to the UPF0758 family.</text>
</comment>
<dbReference type="Proteomes" id="UP000187404">
    <property type="component" value="Unassembled WGS sequence"/>
</dbReference>
<dbReference type="Pfam" id="PF20582">
    <property type="entry name" value="UPF0758_N"/>
    <property type="match status" value="1"/>
</dbReference>
<dbReference type="RefSeq" id="WP_075712434.1">
    <property type="nucleotide sequence ID" value="NZ_MJIE01000001.1"/>
</dbReference>
<dbReference type="InterPro" id="IPR046778">
    <property type="entry name" value="UPF0758_N"/>
</dbReference>
<sequence length="227" mass="24123">MRIKSLPEEERPLEKLVGSGQKTLSNAELLALIIHTGMPGGSAIRLAEDVLSVCSRGLSDLGAIELEELTEIPGIGKGKAAAVLAAIELGKRIATSPGTRRLSASSADEVAGLFMETLRYEKKEHFKSVMVNSRGDVISIDDVSVGELSSAVVHPREVFRQAVRRSAAGLIFVHNHPSGDPTPSEEDILTTKRLIAGGEVLGIRVLDHIVIGDGAYASLRGMGLIEQ</sequence>
<evidence type="ECO:0000256" key="2">
    <source>
        <dbReference type="ARBA" id="ARBA00022670"/>
    </source>
</evidence>
<keyword evidence="6" id="KW-0482">Metalloprotease</keyword>
<dbReference type="CDD" id="cd08071">
    <property type="entry name" value="MPN_DUF2466"/>
    <property type="match status" value="1"/>
</dbReference>
<dbReference type="PANTHER" id="PTHR30471:SF3">
    <property type="entry name" value="UPF0758 PROTEIN YEES-RELATED"/>
    <property type="match status" value="1"/>
</dbReference>
<dbReference type="AlphaFoldDB" id="A0A1Q9JGX3"/>
<gene>
    <name evidence="9" type="ORF">BHK98_04795</name>
</gene>
<evidence type="ECO:0000256" key="5">
    <source>
        <dbReference type="ARBA" id="ARBA00022833"/>
    </source>
</evidence>
<dbReference type="EMBL" id="MJIE01000001">
    <property type="protein sequence ID" value="OLR55439.1"/>
    <property type="molecule type" value="Genomic_DNA"/>
</dbReference>
<feature type="domain" description="MPN" evidence="8">
    <location>
        <begin position="103"/>
        <end position="225"/>
    </location>
</feature>
<keyword evidence="2" id="KW-0645">Protease</keyword>
<evidence type="ECO:0000313" key="9">
    <source>
        <dbReference type="EMBL" id="OLR55439.1"/>
    </source>
</evidence>
<accession>A0A1Q9JGX3</accession>
<keyword evidence="4" id="KW-0378">Hydrolase</keyword>
<dbReference type="GO" id="GO:0046872">
    <property type="term" value="F:metal ion binding"/>
    <property type="evidence" value="ECO:0007669"/>
    <property type="project" value="UniProtKB-KW"/>
</dbReference>
<evidence type="ECO:0000256" key="3">
    <source>
        <dbReference type="ARBA" id="ARBA00022723"/>
    </source>
</evidence>
<dbReference type="Gene3D" id="3.40.140.10">
    <property type="entry name" value="Cytidine Deaminase, domain 2"/>
    <property type="match status" value="1"/>
</dbReference>
<dbReference type="GO" id="GO:0008237">
    <property type="term" value="F:metallopeptidase activity"/>
    <property type="evidence" value="ECO:0007669"/>
    <property type="project" value="UniProtKB-KW"/>
</dbReference>
<comment type="caution">
    <text evidence="9">The sequence shown here is derived from an EMBL/GenBank/DDBJ whole genome shotgun (WGS) entry which is preliminary data.</text>
</comment>
<dbReference type="OrthoDB" id="9804482at2"/>
<dbReference type="NCBIfam" id="TIGR00608">
    <property type="entry name" value="radc"/>
    <property type="match status" value="1"/>
</dbReference>
<dbReference type="STRING" id="1261640.BHK98_04795"/>
<protein>
    <recommendedName>
        <fullName evidence="8">MPN domain-containing protein</fullName>
    </recommendedName>
</protein>
<dbReference type="PROSITE" id="PS01302">
    <property type="entry name" value="UPF0758"/>
    <property type="match status" value="1"/>
</dbReference>
<evidence type="ECO:0000256" key="1">
    <source>
        <dbReference type="ARBA" id="ARBA00010243"/>
    </source>
</evidence>
<dbReference type="InterPro" id="IPR037518">
    <property type="entry name" value="MPN"/>
</dbReference>
<dbReference type="PROSITE" id="PS50249">
    <property type="entry name" value="MPN"/>
    <property type="match status" value="1"/>
</dbReference>
<dbReference type="Pfam" id="PF04002">
    <property type="entry name" value="RadC"/>
    <property type="match status" value="1"/>
</dbReference>
<dbReference type="PANTHER" id="PTHR30471">
    <property type="entry name" value="DNA REPAIR PROTEIN RADC"/>
    <property type="match status" value="1"/>
</dbReference>
<keyword evidence="3" id="KW-0479">Metal-binding</keyword>
<keyword evidence="5" id="KW-0862">Zinc</keyword>
<dbReference type="SUPFAM" id="SSF102712">
    <property type="entry name" value="JAB1/MPN domain"/>
    <property type="match status" value="1"/>
</dbReference>
<evidence type="ECO:0000256" key="6">
    <source>
        <dbReference type="ARBA" id="ARBA00023049"/>
    </source>
</evidence>